<evidence type="ECO:0000313" key="3">
    <source>
        <dbReference type="EMBL" id="EAK9318314.1"/>
    </source>
</evidence>
<organism evidence="3 5">
    <name type="scientific">Listeria monocytogenes</name>
    <dbReference type="NCBI Taxonomy" id="1639"/>
    <lineage>
        <taxon>Bacteria</taxon>
        <taxon>Bacillati</taxon>
        <taxon>Bacillota</taxon>
        <taxon>Bacilli</taxon>
        <taxon>Bacillales</taxon>
        <taxon>Listeriaceae</taxon>
        <taxon>Listeria</taxon>
    </lineage>
</organism>
<evidence type="ECO:0000256" key="1">
    <source>
        <dbReference type="SAM" id="Coils"/>
    </source>
</evidence>
<dbReference type="EMBL" id="DAAJZA010000012">
    <property type="protein sequence ID" value="HAC1756029.1"/>
    <property type="molecule type" value="Genomic_DNA"/>
</dbReference>
<evidence type="ECO:0000259" key="2">
    <source>
        <dbReference type="Pfam" id="PF03432"/>
    </source>
</evidence>
<evidence type="ECO:0000313" key="4">
    <source>
        <dbReference type="EMBL" id="HAC1756029.1"/>
    </source>
</evidence>
<dbReference type="EMBL" id="AACKDQ010000046">
    <property type="protein sequence ID" value="EAK9318314.1"/>
    <property type="molecule type" value="Genomic_DNA"/>
</dbReference>
<reference evidence="4 6" key="1">
    <citation type="journal article" date="2018" name="Genome Biol.">
        <title>SKESA: strategic k-mer extension for scrupulous assemblies.</title>
        <authorList>
            <person name="Souvorov A."/>
            <person name="Agarwala R."/>
            <person name="Lipman D.J."/>
        </authorList>
    </citation>
    <scope>NUCLEOTIDE SEQUENCE [LARGE SCALE GENOMIC DNA]</scope>
    <source>
        <strain evidence="4 6">DMG1500109</strain>
    </source>
</reference>
<dbReference type="InterPro" id="IPR005094">
    <property type="entry name" value="Endonuclease_MobA/VirD2"/>
</dbReference>
<feature type="coiled-coil region" evidence="1">
    <location>
        <begin position="37"/>
        <end position="64"/>
    </location>
</feature>
<dbReference type="AlphaFoldDB" id="A0A461ZE81"/>
<name>A0A461ZE81_LISMN</name>
<protein>
    <submittedName>
        <fullName evidence="3 4">Relaxase</fullName>
    </submittedName>
</protein>
<proteinExistence type="predicted"/>
<reference evidence="4" key="3">
    <citation type="submission" date="2019-11" db="EMBL/GenBank/DDBJ databases">
        <authorList>
            <consortium name="NCBI Pathogen Detection Project"/>
        </authorList>
    </citation>
    <scope>NUCLEOTIDE SEQUENCE</scope>
    <source>
        <strain evidence="4">DMG1500109</strain>
    </source>
</reference>
<dbReference type="Pfam" id="PF03432">
    <property type="entry name" value="Relaxase"/>
    <property type="match status" value="1"/>
</dbReference>
<comment type="caution">
    <text evidence="3">The sequence shown here is derived from an EMBL/GenBank/DDBJ whole genome shotgun (WGS) entry which is preliminary data.</text>
</comment>
<keyword evidence="1" id="KW-0175">Coiled coil</keyword>
<reference evidence="3 5" key="2">
    <citation type="submission" date="2019-04" db="EMBL/GenBank/DDBJ databases">
        <authorList>
            <consortium name="GenomeTrakr network: Whole genome sequencing for foodborne pathogen traceback"/>
        </authorList>
    </citation>
    <scope>NUCLEOTIDE SEQUENCE [LARGE SCALE GENOMIC DNA]</scope>
    <source>
        <strain evidence="3 5">PHLUSALM00088</strain>
    </source>
</reference>
<gene>
    <name evidence="3" type="ORF">FA835_14550</name>
    <name evidence="4" type="ORF">GI949_13705</name>
</gene>
<feature type="domain" description="MobA/VirD2-like nuclease" evidence="2">
    <location>
        <begin position="22"/>
        <end position="151"/>
    </location>
</feature>
<accession>A0A461ZE81</accession>
<evidence type="ECO:0000313" key="6">
    <source>
        <dbReference type="Proteomes" id="UP000843775"/>
    </source>
</evidence>
<dbReference type="RefSeq" id="WP_077319529.1">
    <property type="nucleotide sequence ID" value="NZ_FUIS01000004.1"/>
</dbReference>
<evidence type="ECO:0000313" key="5">
    <source>
        <dbReference type="Proteomes" id="UP000410967"/>
    </source>
</evidence>
<dbReference type="Proteomes" id="UP000843775">
    <property type="component" value="Unassembled WGS sequence"/>
</dbReference>
<dbReference type="Proteomes" id="UP000410967">
    <property type="component" value="Unassembled WGS sequence"/>
</dbReference>
<sequence length="443" mass="52450">MTVIKIQKVKSLKAAVKYSVQDHKTNSDLITTFECSVESIERDFKNALMDYNEANNKNRELTSRMIIQSFDKDDNLTPEKAHAIGVEFADKYLKGKHQYLVVTHIETDNIHNHIIFNDIDFENNKIFDSKRENTLHNLRLINREISELYSLSQISLSKSDKKYIAFNEYVARAKGTSFKSQLENAIDINIQKANSFDEFLEFMKADGYEHKQGKYLAFENNKSKKFMRTKTLGMNYLESSIKYRIEHKDYQPLQVDIVNKKWIDKSQEKFKNNKGLERWATVQNINYLNEINAHLYKNKMTLKELDEIKSNAESFIDNFNKQLLKIDDEIYTLEKMAGSFKEYKDSYSIMYSYKAAETEEERNKIKHDNNHVFRRYDIVKRNIKFLKSKYNISDEAELQRKLSTLKNDRNLLYGSLNVKGENVIDLEHLEQQKNRERKEHHSL</sequence>